<evidence type="ECO:0000313" key="2">
    <source>
        <dbReference type="Proteomes" id="UP000439113"/>
    </source>
</evidence>
<dbReference type="InterPro" id="IPR004174">
    <property type="entry name" value="GpW"/>
</dbReference>
<dbReference type="InterPro" id="IPR036626">
    <property type="entry name" value="GpW_sf"/>
</dbReference>
<sequence>MNMAAVPMETLTQWLTEARTALHQLQIGRRSVEVREGEKWVTYTTATVSELRGYVARLEAQIANGGTYSPSGVGIVF</sequence>
<evidence type="ECO:0000313" key="1">
    <source>
        <dbReference type="EMBL" id="MTV33022.1"/>
    </source>
</evidence>
<dbReference type="Pfam" id="PF02831">
    <property type="entry name" value="gpW"/>
    <property type="match status" value="1"/>
</dbReference>
<dbReference type="SUPFAM" id="SSF64210">
    <property type="entry name" value="Head-to-tail joining protein W, gpW"/>
    <property type="match status" value="1"/>
</dbReference>
<accession>A0A6N8DQX8</accession>
<dbReference type="GO" id="GO:0019058">
    <property type="term" value="P:viral life cycle"/>
    <property type="evidence" value="ECO:0007669"/>
    <property type="project" value="InterPro"/>
</dbReference>
<dbReference type="Gene3D" id="3.30.1580.10">
    <property type="entry name" value="Head-to-tail joining protein W"/>
    <property type="match status" value="1"/>
</dbReference>
<organism evidence="1 2">
    <name type="scientific">Rhodoblastus acidophilus</name>
    <name type="common">Rhodopseudomonas acidophila</name>
    <dbReference type="NCBI Taxonomy" id="1074"/>
    <lineage>
        <taxon>Bacteria</taxon>
        <taxon>Pseudomonadati</taxon>
        <taxon>Pseudomonadota</taxon>
        <taxon>Alphaproteobacteria</taxon>
        <taxon>Hyphomicrobiales</taxon>
        <taxon>Rhodoblastaceae</taxon>
        <taxon>Rhodoblastus</taxon>
    </lineage>
</organism>
<protein>
    <submittedName>
        <fullName evidence="1">Phage tail protein</fullName>
    </submittedName>
</protein>
<name>A0A6N8DQX8_RHOAC</name>
<reference evidence="1 2" key="1">
    <citation type="submission" date="2019-11" db="EMBL/GenBank/DDBJ databases">
        <title>Whole-genome sequence of a Rhodoblastus acidophilus DSM 142.</title>
        <authorList>
            <person name="Kyndt J.A."/>
            <person name="Meyer T.E."/>
        </authorList>
    </citation>
    <scope>NUCLEOTIDE SEQUENCE [LARGE SCALE GENOMIC DNA]</scope>
    <source>
        <strain evidence="1 2">DSM 142</strain>
    </source>
</reference>
<comment type="caution">
    <text evidence="1">The sequence shown here is derived from an EMBL/GenBank/DDBJ whole genome shotgun (WGS) entry which is preliminary data.</text>
</comment>
<dbReference type="AlphaFoldDB" id="A0A6N8DQX8"/>
<proteinExistence type="predicted"/>
<dbReference type="Proteomes" id="UP000439113">
    <property type="component" value="Unassembled WGS sequence"/>
</dbReference>
<dbReference type="EMBL" id="WNKS01000025">
    <property type="protein sequence ID" value="MTV33022.1"/>
    <property type="molecule type" value="Genomic_DNA"/>
</dbReference>
<gene>
    <name evidence="1" type="ORF">GJ654_18745</name>
</gene>
<dbReference type="OrthoDB" id="7916639at2"/>